<evidence type="ECO:0000256" key="2">
    <source>
        <dbReference type="ARBA" id="ARBA00022603"/>
    </source>
</evidence>
<evidence type="ECO:0000313" key="5">
    <source>
        <dbReference type="EMBL" id="HEW63959.1"/>
    </source>
</evidence>
<dbReference type="EMBL" id="DSFH01000041">
    <property type="protein sequence ID" value="HEW63959.1"/>
    <property type="molecule type" value="Genomic_DNA"/>
</dbReference>
<dbReference type="EMBL" id="JADEZV010000001">
    <property type="protein sequence ID" value="MBE9390480.1"/>
    <property type="molecule type" value="Genomic_DNA"/>
</dbReference>
<dbReference type="RefSeq" id="WP_148683708.1">
    <property type="nucleotide sequence ID" value="NZ_DSFH01000041.1"/>
</dbReference>
<dbReference type="InterPro" id="IPR002052">
    <property type="entry name" value="DNA_methylase_N6_adenine_CS"/>
</dbReference>
<evidence type="ECO:0000256" key="4">
    <source>
        <dbReference type="ARBA" id="ARBA00022691"/>
    </source>
</evidence>
<keyword evidence="6" id="KW-0689">Ribosomal protein</keyword>
<name>A0A7C2ZWH2_9CREN</name>
<reference evidence="6" key="2">
    <citation type="submission" date="2020-10" db="EMBL/GenBank/DDBJ databases">
        <title>Fervidococcus fontis strain 3639Fd - the first crenarchaeon capable of growth on lipids.</title>
        <authorList>
            <person name="Kochetkova T.V."/>
            <person name="Elcheninov A.G."/>
            <person name="Toschakov S.V."/>
            <person name="Kublanov I.V."/>
        </authorList>
    </citation>
    <scope>NUCLEOTIDE SEQUENCE</scope>
    <source>
        <strain evidence="6">3639Fd</strain>
    </source>
</reference>
<proteinExistence type="inferred from homology"/>
<dbReference type="Proteomes" id="UP000886076">
    <property type="component" value="Unassembled WGS sequence"/>
</dbReference>
<protein>
    <submittedName>
        <fullName evidence="6">50S ribosomal protein L11 methyltransferase</fullName>
    </submittedName>
</protein>
<dbReference type="CDD" id="cd02440">
    <property type="entry name" value="AdoMet_MTases"/>
    <property type="match status" value="1"/>
</dbReference>
<keyword evidence="6" id="KW-0687">Ribonucleoprotein</keyword>
<dbReference type="SUPFAM" id="SSF53335">
    <property type="entry name" value="S-adenosyl-L-methionine-dependent methyltransferases"/>
    <property type="match status" value="1"/>
</dbReference>
<dbReference type="AlphaFoldDB" id="A0A7C2ZWH2"/>
<evidence type="ECO:0000256" key="1">
    <source>
        <dbReference type="ARBA" id="ARBA00006149"/>
    </source>
</evidence>
<dbReference type="Proteomes" id="UP000652307">
    <property type="component" value="Unassembled WGS sequence"/>
</dbReference>
<dbReference type="InterPro" id="IPR004557">
    <property type="entry name" value="PrmC-related"/>
</dbReference>
<comment type="similarity">
    <text evidence="1">Belongs to the eukaryotic/archaeal PrmC-related family.</text>
</comment>
<dbReference type="InterPro" id="IPR052190">
    <property type="entry name" value="Euk-Arch_PrmC-MTase"/>
</dbReference>
<dbReference type="InterPro" id="IPR029063">
    <property type="entry name" value="SAM-dependent_MTases_sf"/>
</dbReference>
<dbReference type="GO" id="GO:0003676">
    <property type="term" value="F:nucleic acid binding"/>
    <property type="evidence" value="ECO:0007669"/>
    <property type="project" value="InterPro"/>
</dbReference>
<dbReference type="PANTHER" id="PTHR45875">
    <property type="entry name" value="METHYLTRANSFERASE N6AMT1"/>
    <property type="match status" value="1"/>
</dbReference>
<keyword evidence="2 6" id="KW-0489">Methyltransferase</keyword>
<dbReference type="PROSITE" id="PS00092">
    <property type="entry name" value="N6_MTASE"/>
    <property type="match status" value="1"/>
</dbReference>
<dbReference type="GO" id="GO:0032259">
    <property type="term" value="P:methylation"/>
    <property type="evidence" value="ECO:0007669"/>
    <property type="project" value="UniProtKB-KW"/>
</dbReference>
<dbReference type="GeneID" id="12450205"/>
<dbReference type="GO" id="GO:0035657">
    <property type="term" value="C:eRF1 methyltransferase complex"/>
    <property type="evidence" value="ECO:0007669"/>
    <property type="project" value="TreeGrafter"/>
</dbReference>
<sequence>MGNGRNFEEMCRSNRKVRWGYFLCIPEGVYDPSDDTYMILEYLSSHPEIVKNKKVLDIGTGSGIIALHSLVLGASDVVATDVNCLASYSTCLNLSSFDKQQERFSVVIGNKVTFLRSRSGFDTIIINPPYLPIEPKNANDPFELQWAGGKEGIDFSLSILDEIPEILSSGGTLLLVSSSLGNLEILYRKMSEIDMKFGIVSSKSFFFEDLYLIKGEKNGY</sequence>
<keyword evidence="4" id="KW-0949">S-adenosyl-L-methionine</keyword>
<dbReference type="PANTHER" id="PTHR45875:SF1">
    <property type="entry name" value="METHYLTRANSFERASE N6AMT1"/>
    <property type="match status" value="1"/>
</dbReference>
<organism evidence="5">
    <name type="scientific">Fervidicoccus fontis</name>
    <dbReference type="NCBI Taxonomy" id="683846"/>
    <lineage>
        <taxon>Archaea</taxon>
        <taxon>Thermoproteota</taxon>
        <taxon>Thermoprotei</taxon>
        <taxon>Fervidicoccales</taxon>
        <taxon>Fervidicoccaceae</taxon>
        <taxon>Fervidicoccus</taxon>
    </lineage>
</organism>
<dbReference type="NCBIfam" id="TIGR00537">
    <property type="entry name" value="hemK_rel_arch"/>
    <property type="match status" value="1"/>
</dbReference>
<keyword evidence="3 6" id="KW-0808">Transferase</keyword>
<accession>A0A7C2ZWH2</accession>
<dbReference type="GO" id="GO:0008757">
    <property type="term" value="F:S-adenosylmethionine-dependent methyltransferase activity"/>
    <property type="evidence" value="ECO:0007669"/>
    <property type="project" value="TreeGrafter"/>
</dbReference>
<reference evidence="5" key="1">
    <citation type="journal article" date="2020" name="mSystems">
        <title>Genome- and Community-Level Interaction Insights into Carbon Utilization and Element Cycling Functions of Hydrothermarchaeota in Hydrothermal Sediment.</title>
        <authorList>
            <person name="Zhou Z."/>
            <person name="Liu Y."/>
            <person name="Xu W."/>
            <person name="Pan J."/>
            <person name="Luo Z.H."/>
            <person name="Li M."/>
        </authorList>
    </citation>
    <scope>NUCLEOTIDE SEQUENCE [LARGE SCALE GENOMIC DNA]</scope>
    <source>
        <strain evidence="5">SpSt-1261</strain>
    </source>
</reference>
<dbReference type="GO" id="GO:0008276">
    <property type="term" value="F:protein methyltransferase activity"/>
    <property type="evidence" value="ECO:0007669"/>
    <property type="project" value="TreeGrafter"/>
</dbReference>
<evidence type="ECO:0000256" key="3">
    <source>
        <dbReference type="ARBA" id="ARBA00022679"/>
    </source>
</evidence>
<dbReference type="Pfam" id="PF06325">
    <property type="entry name" value="PrmA"/>
    <property type="match status" value="1"/>
</dbReference>
<comment type="caution">
    <text evidence="5">The sequence shown here is derived from an EMBL/GenBank/DDBJ whole genome shotgun (WGS) entry which is preliminary data.</text>
</comment>
<dbReference type="Gene3D" id="3.40.50.150">
    <property type="entry name" value="Vaccinia Virus protein VP39"/>
    <property type="match status" value="1"/>
</dbReference>
<evidence type="ECO:0000313" key="6">
    <source>
        <dbReference type="EMBL" id="MBE9390480.1"/>
    </source>
</evidence>
<dbReference type="GO" id="GO:0005840">
    <property type="term" value="C:ribosome"/>
    <property type="evidence" value="ECO:0007669"/>
    <property type="project" value="UniProtKB-KW"/>
</dbReference>
<gene>
    <name evidence="5" type="ORF">ENO39_02745</name>
    <name evidence="6" type="ORF">IOK49_00025</name>
</gene>